<gene>
    <name evidence="7" type="ORF">PQJ73_15670</name>
</gene>
<dbReference type="InterPro" id="IPR037038">
    <property type="entry name" value="HepT-like_sf"/>
</dbReference>
<organism evidence="7 8">
    <name type="scientific">Rhodoplanes tepidamans</name>
    <name type="common">Rhodoplanes cryptolactis</name>
    <dbReference type="NCBI Taxonomy" id="200616"/>
    <lineage>
        <taxon>Bacteria</taxon>
        <taxon>Pseudomonadati</taxon>
        <taxon>Pseudomonadota</taxon>
        <taxon>Alphaproteobacteria</taxon>
        <taxon>Hyphomicrobiales</taxon>
        <taxon>Nitrobacteraceae</taxon>
        <taxon>Rhodoplanes</taxon>
    </lineage>
</organism>
<sequence length="121" mass="13122">MSPEESRTDLDRLQDARDYALSTWNDAGGIDAEVLAGARQPLHAALSDLVVVGEALNKVSAEAKTAAPDIPWQAIVGLRNVTVHSYWQIDLELVADVLANRIDPLVASLDRLITLVQRPSP</sequence>
<dbReference type="RefSeq" id="WP_272777970.1">
    <property type="nucleotide sequence ID" value="NZ_JAQQLI010000023.1"/>
</dbReference>
<keyword evidence="3" id="KW-0540">Nuclease</keyword>
<reference evidence="7" key="1">
    <citation type="journal article" date="2023" name="Microbiol Resour">
        <title>Genome Sequences of Rhodoplanes serenus and Two Thermotolerant Strains, Rhodoplanes tepidamans and 'Rhodoplanes cryptolactis,' Further Refine the Genus.</title>
        <authorList>
            <person name="Rayyan A.A."/>
            <person name="Kyndt J.A."/>
        </authorList>
    </citation>
    <scope>NUCLEOTIDE SEQUENCE</scope>
    <source>
        <strain evidence="7">DSM 9987</strain>
    </source>
</reference>
<dbReference type="Gene3D" id="1.20.120.580">
    <property type="entry name" value="bsu32300-like"/>
    <property type="match status" value="1"/>
</dbReference>
<evidence type="ECO:0000256" key="6">
    <source>
        <dbReference type="ARBA" id="ARBA00024207"/>
    </source>
</evidence>
<evidence type="ECO:0000256" key="5">
    <source>
        <dbReference type="ARBA" id="ARBA00022801"/>
    </source>
</evidence>
<keyword evidence="5" id="KW-0378">Hydrolase</keyword>
<keyword evidence="8" id="KW-1185">Reference proteome</keyword>
<accession>A0ABT5JCX9</accession>
<evidence type="ECO:0000256" key="1">
    <source>
        <dbReference type="ARBA" id="ARBA00022553"/>
    </source>
</evidence>
<dbReference type="Pfam" id="PF01934">
    <property type="entry name" value="HepT-like"/>
    <property type="match status" value="1"/>
</dbReference>
<dbReference type="PANTHER" id="PTHR34139:SF1">
    <property type="entry name" value="RNASE MJ1380-RELATED"/>
    <property type="match status" value="1"/>
</dbReference>
<dbReference type="EMBL" id="JAQQLI010000023">
    <property type="protein sequence ID" value="MDC7787129.1"/>
    <property type="molecule type" value="Genomic_DNA"/>
</dbReference>
<comment type="similarity">
    <text evidence="6">Belongs to the HepT RNase toxin family.</text>
</comment>
<keyword evidence="4" id="KW-0547">Nucleotide-binding</keyword>
<comment type="caution">
    <text evidence="7">The sequence shown here is derived from an EMBL/GenBank/DDBJ whole genome shotgun (WGS) entry which is preliminary data.</text>
</comment>
<evidence type="ECO:0000256" key="4">
    <source>
        <dbReference type="ARBA" id="ARBA00022741"/>
    </source>
</evidence>
<proteinExistence type="inferred from homology"/>
<name>A0ABT5JCX9_RHOTP</name>
<evidence type="ECO:0000256" key="3">
    <source>
        <dbReference type="ARBA" id="ARBA00022722"/>
    </source>
</evidence>
<dbReference type="InterPro" id="IPR008201">
    <property type="entry name" value="HepT-like"/>
</dbReference>
<protein>
    <submittedName>
        <fullName evidence="7">DUF86 domain-containing protein</fullName>
    </submittedName>
</protein>
<reference evidence="7" key="2">
    <citation type="submission" date="2023-02" db="EMBL/GenBank/DDBJ databases">
        <authorList>
            <person name="Rayyan A."/>
            <person name="Meyer T."/>
            <person name="Kyndt J.A."/>
        </authorList>
    </citation>
    <scope>NUCLEOTIDE SEQUENCE</scope>
    <source>
        <strain evidence="7">DSM 9987</strain>
    </source>
</reference>
<dbReference type="PANTHER" id="PTHR34139">
    <property type="entry name" value="UPF0331 PROTEIN MJ0127"/>
    <property type="match status" value="1"/>
</dbReference>
<evidence type="ECO:0000313" key="8">
    <source>
        <dbReference type="Proteomes" id="UP001165652"/>
    </source>
</evidence>
<evidence type="ECO:0000256" key="2">
    <source>
        <dbReference type="ARBA" id="ARBA00022649"/>
    </source>
</evidence>
<keyword evidence="1" id="KW-0597">Phosphoprotein</keyword>
<dbReference type="InterPro" id="IPR051813">
    <property type="entry name" value="HepT_RNase_toxin"/>
</dbReference>
<dbReference type="Proteomes" id="UP001165652">
    <property type="component" value="Unassembled WGS sequence"/>
</dbReference>
<keyword evidence="2" id="KW-1277">Toxin-antitoxin system</keyword>
<evidence type="ECO:0000313" key="7">
    <source>
        <dbReference type="EMBL" id="MDC7787129.1"/>
    </source>
</evidence>